<feature type="active site" description="Proton acceptor" evidence="12">
    <location>
        <position position="317"/>
    </location>
</feature>
<dbReference type="AlphaFoldDB" id="A0A068S1Q5"/>
<dbReference type="InterPro" id="IPR000269">
    <property type="entry name" value="Cu_amine_oxidase"/>
</dbReference>
<dbReference type="InterPro" id="IPR016182">
    <property type="entry name" value="Cu_amine_oxidase_N-reg"/>
</dbReference>
<keyword evidence="7 12" id="KW-0801">TPQ</keyword>
<comment type="cofactor">
    <cofactor evidence="3">
        <name>Zn(2+)</name>
        <dbReference type="ChEBI" id="CHEBI:29105"/>
    </cofactor>
</comment>
<gene>
    <name evidence="18" type="ORF">LCOR_07274.1</name>
</gene>
<evidence type="ECO:0000256" key="2">
    <source>
        <dbReference type="ARBA" id="ARBA00001936"/>
    </source>
</evidence>
<evidence type="ECO:0000256" key="5">
    <source>
        <dbReference type="ARBA" id="ARBA00011738"/>
    </source>
</evidence>
<feature type="domain" description="Copper amine oxidase catalytic" evidence="15">
    <location>
        <begin position="238"/>
        <end position="649"/>
    </location>
</feature>
<accession>A0A068S1Q5</accession>
<comment type="PTM">
    <text evidence="13 14">Topaquinone (TPQ) is generated by copper-dependent autoxidation of a specific tyrosyl residue.</text>
</comment>
<dbReference type="Proteomes" id="UP000027586">
    <property type="component" value="Unassembled WGS sequence"/>
</dbReference>
<evidence type="ECO:0000256" key="10">
    <source>
        <dbReference type="ARBA" id="ARBA00023157"/>
    </source>
</evidence>
<reference evidence="18" key="1">
    <citation type="submission" date="2013-08" db="EMBL/GenBank/DDBJ databases">
        <title>Gene expansion shapes genome architecture in the human pathogen Lichtheimia corymbifera: an evolutionary genomics analysis in the ancient terrestrial Mucorales (Mucoromycotina).</title>
        <authorList>
            <person name="Schwartze V.U."/>
            <person name="Winter S."/>
            <person name="Shelest E."/>
            <person name="Marcet-Houben M."/>
            <person name="Horn F."/>
            <person name="Wehner S."/>
            <person name="Hoffmann K."/>
            <person name="Riege K."/>
            <person name="Sammeth M."/>
            <person name="Nowrousian M."/>
            <person name="Valiante V."/>
            <person name="Linde J."/>
            <person name="Jacobsen I.D."/>
            <person name="Marz M."/>
            <person name="Brakhage A.A."/>
            <person name="Gabaldon T."/>
            <person name="Bocker S."/>
            <person name="Voigt K."/>
        </authorList>
    </citation>
    <scope>NUCLEOTIDE SEQUENCE [LARGE SCALE GENOMIC DNA]</scope>
    <source>
        <strain evidence="18">FSU 9682</strain>
    </source>
</reference>
<evidence type="ECO:0000256" key="3">
    <source>
        <dbReference type="ARBA" id="ARBA00001947"/>
    </source>
</evidence>
<dbReference type="EMBL" id="CBTN010000035">
    <property type="protein sequence ID" value="CDH56199.1"/>
    <property type="molecule type" value="Genomic_DNA"/>
</dbReference>
<evidence type="ECO:0000256" key="13">
    <source>
        <dbReference type="PIRSR" id="PIRSR600269-51"/>
    </source>
</evidence>
<dbReference type="Pfam" id="PF01179">
    <property type="entry name" value="Cu_amine_oxid"/>
    <property type="match status" value="1"/>
</dbReference>
<dbReference type="InterPro" id="IPR036460">
    <property type="entry name" value="Cu_amine_oxidase_C_sf"/>
</dbReference>
<evidence type="ECO:0000259" key="15">
    <source>
        <dbReference type="Pfam" id="PF01179"/>
    </source>
</evidence>
<feature type="modified residue" description="2',4',5'-topaquinone" evidence="13">
    <location>
        <position position="401"/>
    </location>
</feature>
<organism evidence="18 19">
    <name type="scientific">Lichtheimia corymbifera JMRC:FSU:9682</name>
    <dbReference type="NCBI Taxonomy" id="1263082"/>
    <lineage>
        <taxon>Eukaryota</taxon>
        <taxon>Fungi</taxon>
        <taxon>Fungi incertae sedis</taxon>
        <taxon>Mucoromycota</taxon>
        <taxon>Mucoromycotina</taxon>
        <taxon>Mucoromycetes</taxon>
        <taxon>Mucorales</taxon>
        <taxon>Lichtheimiaceae</taxon>
        <taxon>Lichtheimia</taxon>
    </lineage>
</organism>
<dbReference type="GO" id="GO:0048038">
    <property type="term" value="F:quinone binding"/>
    <property type="evidence" value="ECO:0007669"/>
    <property type="project" value="InterPro"/>
</dbReference>
<evidence type="ECO:0000256" key="12">
    <source>
        <dbReference type="PIRSR" id="PIRSR600269-50"/>
    </source>
</evidence>
<keyword evidence="11" id="KW-0464">Manganese</keyword>
<dbReference type="InterPro" id="IPR015800">
    <property type="entry name" value="Cu_amine_oxidase_N2"/>
</dbReference>
<dbReference type="EC" id="1.4.3.-" evidence="14"/>
<comment type="caution">
    <text evidence="18">The sequence shown here is derived from an EMBL/GenBank/DDBJ whole genome shotgun (WGS) entry which is preliminary data.</text>
</comment>
<evidence type="ECO:0000256" key="8">
    <source>
        <dbReference type="ARBA" id="ARBA00023002"/>
    </source>
</evidence>
<dbReference type="GO" id="GO:0009308">
    <property type="term" value="P:amine metabolic process"/>
    <property type="evidence" value="ECO:0007669"/>
    <property type="project" value="UniProtKB-UniRule"/>
</dbReference>
<dbReference type="STRING" id="1263082.A0A068S1Q5"/>
<evidence type="ECO:0000256" key="1">
    <source>
        <dbReference type="ARBA" id="ARBA00001935"/>
    </source>
</evidence>
<comment type="subunit">
    <text evidence="5">Homodimer.</text>
</comment>
<dbReference type="NCBIfam" id="NF008559">
    <property type="entry name" value="PRK11504.1"/>
    <property type="match status" value="1"/>
</dbReference>
<comment type="similarity">
    <text evidence="4 14">Belongs to the copper/topaquinone oxidase family.</text>
</comment>
<dbReference type="InterPro" id="IPR015802">
    <property type="entry name" value="Cu_amine_oxidase_N3"/>
</dbReference>
<protein>
    <recommendedName>
        <fullName evidence="14">Amine oxidase</fullName>
        <ecNumber evidence="14">1.4.3.-</ecNumber>
    </recommendedName>
</protein>
<evidence type="ECO:0000256" key="9">
    <source>
        <dbReference type="ARBA" id="ARBA00023008"/>
    </source>
</evidence>
<dbReference type="VEuPathDB" id="FungiDB:LCOR_07274.1"/>
<dbReference type="FunFam" id="2.70.98.20:FF:000001">
    <property type="entry name" value="Amine oxidase"/>
    <property type="match status" value="1"/>
</dbReference>
<evidence type="ECO:0000259" key="16">
    <source>
        <dbReference type="Pfam" id="PF02727"/>
    </source>
</evidence>
<keyword evidence="8 14" id="KW-0560">Oxidoreductase</keyword>
<dbReference type="Gene3D" id="3.10.450.40">
    <property type="match status" value="2"/>
</dbReference>
<dbReference type="InterPro" id="IPR015798">
    <property type="entry name" value="Cu_amine_oxidase_C"/>
</dbReference>
<evidence type="ECO:0000313" key="18">
    <source>
        <dbReference type="EMBL" id="CDH56199.1"/>
    </source>
</evidence>
<evidence type="ECO:0000256" key="4">
    <source>
        <dbReference type="ARBA" id="ARBA00007983"/>
    </source>
</evidence>
<name>A0A068S1Q5_9FUNG</name>
<keyword evidence="19" id="KW-1185">Reference proteome</keyword>
<dbReference type="PROSITE" id="PS01164">
    <property type="entry name" value="COPPER_AMINE_OXID_1"/>
    <property type="match status" value="1"/>
</dbReference>
<evidence type="ECO:0000313" key="19">
    <source>
        <dbReference type="Proteomes" id="UP000027586"/>
    </source>
</evidence>
<keyword evidence="6 14" id="KW-0479">Metal-binding</keyword>
<sequence>MSSSSSATPKPHPLDPLSADEIRRAAAIIREKRGQDTSYVFNSLTLKEPAKQQMMLYLGWVNSSSQPKPVTIDREVFAVLIDRPSGLVHEMTVNLDKSAVTSWNKVEGRQPTINIFEMLEAEREILKDERVKDQCRQLGITDMSMVYADPWGVGYHEIKGKRLVQALLYARTSPDDNQYAHPLDFNPLYDLNAKKVLDIVVSKRRNSSFERPVIPMANHHFLPEHLGEDRLRKDIKPIEITQPQGVSFSIRDGHQLHWQKWDMHLSFNYREGLVINNLSYRDMDSTVRPIIYRMSLAEMVVPYANPYKPYNHKMAFDVGEYGLGNLTNSLELGCDCVGKIGYLDAVLSDLNGDPWHIPNAICIHEEDTGLLFKHSDYRTGKAHSARSRRLVISHIVTAANYDYGLYYYFYQDGTIQYEVKATGELNTQVLAEDEDAAPYGTIVAPQVDAQHHQHLFSMRIDPMLDGPNNSVAEVDVVASDLPVGHPHNSVGNSFYPVTKVFNTTDEAKTMASVERHRTWKIINESKIHPYAKQPVGFKMMAHPTPPLLPKPGSIVYERAMFASKTLWVTPHNDKQLYPGGFYCYQSEPSENLGLPQWTKETQNVRDTDIVCWLNFGITHIPRVEDFPIMPIETCGIMLKPANFFLCNPGIDIPPSTRQSTKSAYANDATCCRKNNL</sequence>
<comment type="cofactor">
    <cofactor evidence="2">
        <name>Mn(2+)</name>
        <dbReference type="ChEBI" id="CHEBI:29035"/>
    </cofactor>
</comment>
<dbReference type="OrthoDB" id="5379943at2759"/>
<dbReference type="PANTHER" id="PTHR10638:SF86">
    <property type="entry name" value="COPPER AMINE OXIDASE 1-RELATED"/>
    <property type="match status" value="1"/>
</dbReference>
<keyword evidence="10" id="KW-1015">Disulfide bond</keyword>
<evidence type="ECO:0000259" key="17">
    <source>
        <dbReference type="Pfam" id="PF02728"/>
    </source>
</evidence>
<dbReference type="InterPro" id="IPR049948">
    <property type="entry name" value="Cu_Am_ox_TPQ-bd"/>
</dbReference>
<dbReference type="Gene3D" id="2.70.98.20">
    <property type="entry name" value="Copper amine oxidase, catalytic domain"/>
    <property type="match status" value="1"/>
</dbReference>
<dbReference type="Pfam" id="PF02727">
    <property type="entry name" value="Cu_amine_oxidN2"/>
    <property type="match status" value="1"/>
</dbReference>
<evidence type="ECO:0000256" key="11">
    <source>
        <dbReference type="ARBA" id="ARBA00023211"/>
    </source>
</evidence>
<feature type="active site" description="Schiff-base intermediate with substrate; via topaquinone" evidence="12">
    <location>
        <position position="401"/>
    </location>
</feature>
<dbReference type="SUPFAM" id="SSF49998">
    <property type="entry name" value="Amine oxidase catalytic domain"/>
    <property type="match status" value="1"/>
</dbReference>
<dbReference type="GO" id="GO:0008131">
    <property type="term" value="F:primary methylamine oxidase activity"/>
    <property type="evidence" value="ECO:0007669"/>
    <property type="project" value="InterPro"/>
</dbReference>
<proteinExistence type="inferred from homology"/>
<dbReference type="PANTHER" id="PTHR10638">
    <property type="entry name" value="COPPER AMINE OXIDASE"/>
    <property type="match status" value="1"/>
</dbReference>
<evidence type="ECO:0000256" key="14">
    <source>
        <dbReference type="RuleBase" id="RU000672"/>
    </source>
</evidence>
<comment type="cofactor">
    <cofactor evidence="14">
        <name>Cu cation</name>
        <dbReference type="ChEBI" id="CHEBI:23378"/>
    </cofactor>
    <text evidence="14">Contains 1 topaquinone per subunit.</text>
</comment>
<keyword evidence="9 14" id="KW-0186">Copper</keyword>
<evidence type="ECO:0000256" key="7">
    <source>
        <dbReference type="ARBA" id="ARBA00022772"/>
    </source>
</evidence>
<comment type="cofactor">
    <cofactor evidence="1">
        <name>Cu cation</name>
        <dbReference type="ChEBI" id="CHEBI:23378"/>
    </cofactor>
</comment>
<feature type="domain" description="Copper amine oxidase N3-terminal" evidence="17">
    <location>
        <begin position="111"/>
        <end position="205"/>
    </location>
</feature>
<evidence type="ECO:0000256" key="6">
    <source>
        <dbReference type="ARBA" id="ARBA00022723"/>
    </source>
</evidence>
<dbReference type="Pfam" id="PF02728">
    <property type="entry name" value="Cu_amine_oxidN3"/>
    <property type="match status" value="1"/>
</dbReference>
<dbReference type="SUPFAM" id="SSF54416">
    <property type="entry name" value="Amine oxidase N-terminal region"/>
    <property type="match status" value="2"/>
</dbReference>
<dbReference type="GO" id="GO:0005507">
    <property type="term" value="F:copper ion binding"/>
    <property type="evidence" value="ECO:0007669"/>
    <property type="project" value="InterPro"/>
</dbReference>
<feature type="domain" description="Copper amine oxidase N2-terminal" evidence="16">
    <location>
        <begin position="12"/>
        <end position="104"/>
    </location>
</feature>